<dbReference type="Gene3D" id="3.40.630.10">
    <property type="entry name" value="Zn peptidases"/>
    <property type="match status" value="2"/>
</dbReference>
<dbReference type="InterPro" id="IPR002933">
    <property type="entry name" value="Peptidase_M20"/>
</dbReference>
<evidence type="ECO:0000256" key="1">
    <source>
        <dbReference type="ARBA" id="ARBA00022801"/>
    </source>
</evidence>
<dbReference type="SUPFAM" id="SSF53187">
    <property type="entry name" value="Zn-dependent exopeptidases"/>
    <property type="match status" value="1"/>
</dbReference>
<dbReference type="GO" id="GO:0016787">
    <property type="term" value="F:hydrolase activity"/>
    <property type="evidence" value="ECO:0007669"/>
    <property type="project" value="UniProtKB-KW"/>
</dbReference>
<organism evidence="3 4">
    <name type="scientific">Vibrio hippocampi</name>
    <dbReference type="NCBI Taxonomy" id="654686"/>
    <lineage>
        <taxon>Bacteria</taxon>
        <taxon>Pseudomonadati</taxon>
        <taxon>Pseudomonadota</taxon>
        <taxon>Gammaproteobacteria</taxon>
        <taxon>Vibrionales</taxon>
        <taxon>Vibrionaceae</taxon>
        <taxon>Vibrio</taxon>
    </lineage>
</organism>
<dbReference type="Pfam" id="PF07687">
    <property type="entry name" value="M20_dimer"/>
    <property type="match status" value="1"/>
</dbReference>
<feature type="domain" description="Peptidase M20 dimerisation" evidence="2">
    <location>
        <begin position="237"/>
        <end position="328"/>
    </location>
</feature>
<dbReference type="NCBIfam" id="TIGR01891">
    <property type="entry name" value="amidohydrolases"/>
    <property type="match status" value="1"/>
</dbReference>
<dbReference type="PIRSF" id="PIRSF005962">
    <property type="entry name" value="Pept_M20D_amidohydro"/>
    <property type="match status" value="1"/>
</dbReference>
<evidence type="ECO:0000313" key="3">
    <source>
        <dbReference type="EMBL" id="CAH0529862.1"/>
    </source>
</evidence>
<evidence type="ECO:0000313" key="4">
    <source>
        <dbReference type="Proteomes" id="UP000838160"/>
    </source>
</evidence>
<dbReference type="Pfam" id="PF01546">
    <property type="entry name" value="Peptidase_M20"/>
    <property type="match status" value="1"/>
</dbReference>
<dbReference type="PANTHER" id="PTHR30575">
    <property type="entry name" value="PEPTIDASE M20"/>
    <property type="match status" value="1"/>
</dbReference>
<evidence type="ECO:0000259" key="2">
    <source>
        <dbReference type="Pfam" id="PF07687"/>
    </source>
</evidence>
<dbReference type="EMBL" id="CAKLCM010000003">
    <property type="protein sequence ID" value="CAH0529862.1"/>
    <property type="molecule type" value="Genomic_DNA"/>
</dbReference>
<name>A0ABM8ZNM6_9VIBR</name>
<gene>
    <name evidence="3" type="primary">iaaH</name>
    <name evidence="3" type="ORF">VHP8226_03618</name>
</gene>
<keyword evidence="1 3" id="KW-0378">Hydrolase</keyword>
<dbReference type="RefSeq" id="WP_237486422.1">
    <property type="nucleotide sequence ID" value="NZ_CAKLCM010000003.1"/>
</dbReference>
<dbReference type="Proteomes" id="UP000838160">
    <property type="component" value="Unassembled WGS sequence"/>
</dbReference>
<dbReference type="InterPro" id="IPR036264">
    <property type="entry name" value="Bact_exopeptidase_dim_dom"/>
</dbReference>
<reference evidence="3" key="1">
    <citation type="submission" date="2021-12" db="EMBL/GenBank/DDBJ databases">
        <authorList>
            <person name="Rodrigo-Torres L."/>
            <person name="Arahal R. D."/>
            <person name="Lucena T."/>
        </authorList>
    </citation>
    <scope>NUCLEOTIDE SEQUENCE</scope>
    <source>
        <strain evidence="3">CECT 8226</strain>
    </source>
</reference>
<protein>
    <submittedName>
        <fullName evidence="3">Indole-3-acetyl-aspartic acid hydrolase</fullName>
        <ecNumber evidence="3">3.5.1.-</ecNumber>
    </submittedName>
</protein>
<dbReference type="SUPFAM" id="SSF55031">
    <property type="entry name" value="Bacterial exopeptidase dimerisation domain"/>
    <property type="match status" value="1"/>
</dbReference>
<dbReference type="InterPro" id="IPR017439">
    <property type="entry name" value="Amidohydrolase"/>
</dbReference>
<dbReference type="PANTHER" id="PTHR30575:SF3">
    <property type="entry name" value="PEPTIDASE M20 DIMERISATION DOMAIN-CONTAINING PROTEIN"/>
    <property type="match status" value="1"/>
</dbReference>
<dbReference type="InterPro" id="IPR011650">
    <property type="entry name" value="Peptidase_M20_dimer"/>
</dbReference>
<dbReference type="InterPro" id="IPR052030">
    <property type="entry name" value="Peptidase_M20/M20A_hydrolases"/>
</dbReference>
<accession>A0ABM8ZNM6</accession>
<comment type="caution">
    <text evidence="3">The sequence shown here is derived from an EMBL/GenBank/DDBJ whole genome shotgun (WGS) entry which is preliminary data.</text>
</comment>
<dbReference type="EC" id="3.5.1.-" evidence="3"/>
<sequence length="452" mass="50208">MNKIVPLKKDNTGSNHEAIRLRRHFHQNPETGFTEFWTTSEICDYLSELGYEIHYGKDLYRSTYPSIQHISEVAQIDKNKVDSAYQTAKASLPESPWLAEMEGGFTGVIAILDCVEKGPITGFRFDIDGLPVQESSGSEHIPSREQFASRNNNMHACGHDGHTAIGLALAKQIADNRNQLSGRFVLVFQPSEEGPSGGEVFARFDIFKQLDYLVPLHIGIIDERKIVCGLSFLNVRNCRVIFRGKNAHAAVSPELGRNALQAACTAVTNLYGISRHREGMSRLNVGQMCSNNPTNIISDHAEFELEVRGEQNKISHYLFERANSIIRGAAAMYDVEVEIEELGEYVCADNSEKSVSLMKKAAINIGLDQDVIVERKLTSASEDATFLMNAVNENNGSASYLCLGSPTYGGHHHPSFDFDEDMLVYGVDILFEYIRCSQPSHNNSLSHQAKTA</sequence>
<keyword evidence="4" id="KW-1185">Reference proteome</keyword>
<proteinExistence type="predicted"/>